<evidence type="ECO:0000313" key="1">
    <source>
        <dbReference type="EMBL" id="MPM67922.1"/>
    </source>
</evidence>
<accession>A0A645BRS4</accession>
<gene>
    <name evidence="1" type="ORF">SDC9_114847</name>
</gene>
<dbReference type="AlphaFoldDB" id="A0A645BRS4"/>
<proteinExistence type="predicted"/>
<protein>
    <submittedName>
        <fullName evidence="1">Uncharacterized protein</fullName>
    </submittedName>
</protein>
<comment type="caution">
    <text evidence="1">The sequence shown here is derived from an EMBL/GenBank/DDBJ whole genome shotgun (WGS) entry which is preliminary data.</text>
</comment>
<dbReference type="EMBL" id="VSSQ01021962">
    <property type="protein sequence ID" value="MPM67922.1"/>
    <property type="molecule type" value="Genomic_DNA"/>
</dbReference>
<sequence>MLTEILSYAGVIMIMENEVFCIPTLKLIESDKPVLAILP</sequence>
<reference evidence="1" key="1">
    <citation type="submission" date="2019-08" db="EMBL/GenBank/DDBJ databases">
        <authorList>
            <person name="Kucharzyk K."/>
            <person name="Murdoch R.W."/>
            <person name="Higgins S."/>
            <person name="Loffler F."/>
        </authorList>
    </citation>
    <scope>NUCLEOTIDE SEQUENCE</scope>
</reference>
<name>A0A645BRS4_9ZZZZ</name>
<organism evidence="1">
    <name type="scientific">bioreactor metagenome</name>
    <dbReference type="NCBI Taxonomy" id="1076179"/>
    <lineage>
        <taxon>unclassified sequences</taxon>
        <taxon>metagenomes</taxon>
        <taxon>ecological metagenomes</taxon>
    </lineage>
</organism>